<proteinExistence type="predicted"/>
<protein>
    <submittedName>
        <fullName evidence="1">Uncharacterized protein</fullName>
    </submittedName>
</protein>
<reference evidence="1" key="1">
    <citation type="submission" date="2022-08" db="EMBL/GenBank/DDBJ databases">
        <title>Genome Sequence of Pycnoporus sanguineus.</title>
        <authorList>
            <person name="Buettner E."/>
        </authorList>
    </citation>
    <scope>NUCLEOTIDE SEQUENCE</scope>
    <source>
        <strain evidence="1">CG-C14</strain>
    </source>
</reference>
<organism evidence="1 2">
    <name type="scientific">Trametes sanguinea</name>
    <dbReference type="NCBI Taxonomy" id="158606"/>
    <lineage>
        <taxon>Eukaryota</taxon>
        <taxon>Fungi</taxon>
        <taxon>Dikarya</taxon>
        <taxon>Basidiomycota</taxon>
        <taxon>Agaricomycotina</taxon>
        <taxon>Agaricomycetes</taxon>
        <taxon>Polyporales</taxon>
        <taxon>Polyporaceae</taxon>
        <taxon>Trametes</taxon>
    </lineage>
</organism>
<gene>
    <name evidence="1" type="ORF">NUW54_g11847</name>
</gene>
<evidence type="ECO:0000313" key="1">
    <source>
        <dbReference type="EMBL" id="KAJ2974751.1"/>
    </source>
</evidence>
<dbReference type="EMBL" id="JANSHE010004786">
    <property type="protein sequence ID" value="KAJ2974751.1"/>
    <property type="molecule type" value="Genomic_DNA"/>
</dbReference>
<keyword evidence="2" id="KW-1185">Reference proteome</keyword>
<evidence type="ECO:0000313" key="2">
    <source>
        <dbReference type="Proteomes" id="UP001144978"/>
    </source>
</evidence>
<dbReference type="Proteomes" id="UP001144978">
    <property type="component" value="Unassembled WGS sequence"/>
</dbReference>
<accession>A0ACC1N809</accession>
<sequence length="268" mass="30876">MRAYTLTDPIAHTGAVSDWWYRYMQGHRANARTHGCSFRVRGLRQQSLLISRRICRELASPWQNAPVLFFHIRNPDTLASSTVLLRCIHPPAAVVLQLEHFIHFGLLSSLIPAWKNVNSLRMVLASPCQRRPYDRFEVLGQYVAPLLHVPFPTMDGVTSLSITLKSEANTLIMMEDILPVLLPSFPRLRALHLSLSVPRPHGYIPRIWFEQVFSFLHNDSFTFDVLVIGEWVFDRVLHRFYPIDLASDFASHIRRSISLLELDQCAYC</sequence>
<comment type="caution">
    <text evidence="1">The sequence shown here is derived from an EMBL/GenBank/DDBJ whole genome shotgun (WGS) entry which is preliminary data.</text>
</comment>
<name>A0ACC1N809_9APHY</name>